<evidence type="ECO:0000313" key="1">
    <source>
        <dbReference type="EMBL" id="KAH7851864.1"/>
    </source>
</evidence>
<proteinExistence type="predicted"/>
<protein>
    <submittedName>
        <fullName evidence="1">Uncharacterized protein</fullName>
    </submittedName>
</protein>
<keyword evidence="2" id="KW-1185">Reference proteome</keyword>
<accession>A0ACB7YFC6</accession>
<evidence type="ECO:0000313" key="2">
    <source>
        <dbReference type="Proteomes" id="UP000828048"/>
    </source>
</evidence>
<reference evidence="1 2" key="1">
    <citation type="journal article" date="2021" name="Hortic Res">
        <title>High-quality reference genome and annotation aids understanding of berry development for evergreen blueberry (Vaccinium darrowii).</title>
        <authorList>
            <person name="Yu J."/>
            <person name="Hulse-Kemp A.M."/>
            <person name="Babiker E."/>
            <person name="Staton M."/>
        </authorList>
    </citation>
    <scope>NUCLEOTIDE SEQUENCE [LARGE SCALE GENOMIC DNA]</scope>
    <source>
        <strain evidence="2">cv. NJ 8807/NJ 8810</strain>
        <tissue evidence="1">Young leaf</tissue>
    </source>
</reference>
<comment type="caution">
    <text evidence="1">The sequence shown here is derived from an EMBL/GenBank/DDBJ whole genome shotgun (WGS) entry which is preliminary data.</text>
</comment>
<gene>
    <name evidence="1" type="ORF">Vadar_017507</name>
</gene>
<dbReference type="EMBL" id="CM037158">
    <property type="protein sequence ID" value="KAH7851864.1"/>
    <property type="molecule type" value="Genomic_DNA"/>
</dbReference>
<sequence>MRKGGFFMILLLLCLCVCFACEIVSPATSLVNQFLCQNIQMDSLVNSKLSYQLSNAHMQKGRCNPSDDGFDVNKEKFEFAASSLVLDQIVEVSQKQVSIPETITTNGLYVQESEKCHPSSLLEPVKFASNQYKGGLGQLTIEVASQLGNGFCPSPQNSCYAATQYMEAKQSFTNTEVSEYAQSVVEKSGESGEVSNSGDCGKDNLGSIFLNMLPGFMWQKFSLL</sequence>
<dbReference type="Proteomes" id="UP000828048">
    <property type="component" value="Chromosome 8"/>
</dbReference>
<name>A0ACB7YFC6_9ERIC</name>
<organism evidence="1 2">
    <name type="scientific">Vaccinium darrowii</name>
    <dbReference type="NCBI Taxonomy" id="229202"/>
    <lineage>
        <taxon>Eukaryota</taxon>
        <taxon>Viridiplantae</taxon>
        <taxon>Streptophyta</taxon>
        <taxon>Embryophyta</taxon>
        <taxon>Tracheophyta</taxon>
        <taxon>Spermatophyta</taxon>
        <taxon>Magnoliopsida</taxon>
        <taxon>eudicotyledons</taxon>
        <taxon>Gunneridae</taxon>
        <taxon>Pentapetalae</taxon>
        <taxon>asterids</taxon>
        <taxon>Ericales</taxon>
        <taxon>Ericaceae</taxon>
        <taxon>Vaccinioideae</taxon>
        <taxon>Vaccinieae</taxon>
        <taxon>Vaccinium</taxon>
    </lineage>
</organism>